<protein>
    <recommendedName>
        <fullName evidence="1">ARG and Rhodanese-Phosphatase-superfamily-associated domain-containing protein</fullName>
    </recommendedName>
</protein>
<organism evidence="2 3">
    <name type="scientific">Microcella alkaliphila</name>
    <dbReference type="NCBI Taxonomy" id="279828"/>
    <lineage>
        <taxon>Bacteria</taxon>
        <taxon>Bacillati</taxon>
        <taxon>Actinomycetota</taxon>
        <taxon>Actinomycetes</taxon>
        <taxon>Micrococcales</taxon>
        <taxon>Microbacteriaceae</taxon>
        <taxon>Microcella</taxon>
    </lineage>
</organism>
<name>A0A4Q7TUC5_9MICO</name>
<feature type="domain" description="ARG and Rhodanese-Phosphatase-superfamily-associated" evidence="1">
    <location>
        <begin position="7"/>
        <end position="282"/>
    </location>
</feature>
<dbReference type="OrthoDB" id="9796904at2"/>
<sequence>MIELHRMHVGRGIADGPVTLFPVWIDVPAVTGIDWRPTAVAYREFDGGASVSTLTAQAVGLRPAIALDGDLAEGGWQTRMVARSVLLGAGQTAKLPVLCVEEGRWGGLSDELVGRARRATPAVRAATYGAGDAQQSVWAQVREFEQLVGGAGVSATRSLAHHLDALDGLGDGLEVWQPTGLEPLGARPTVIDGQRGVVVGIGGRIVGAELFASTVALKSRWAGIIDAARLDARRVSPAATPAEQARRFARRLEQVGIGRDVYAPGGLSVALETRDERYAGRGIALSSPAATSEGSNSTALSGDERMLHLGVVDLAHPMFALAA</sequence>
<comment type="caution">
    <text evidence="2">The sequence shown here is derived from an EMBL/GenBank/DDBJ whole genome shotgun (WGS) entry which is preliminary data.</text>
</comment>
<gene>
    <name evidence="2" type="ORF">EV140_0130</name>
</gene>
<reference evidence="2 3" key="1">
    <citation type="journal article" date="2015" name="Stand. Genomic Sci.">
        <title>Genomic Encyclopedia of Bacterial and Archaeal Type Strains, Phase III: the genomes of soil and plant-associated and newly described type strains.</title>
        <authorList>
            <person name="Whitman W.B."/>
            <person name="Woyke T."/>
            <person name="Klenk H.P."/>
            <person name="Zhou Y."/>
            <person name="Lilburn T.G."/>
            <person name="Beck B.J."/>
            <person name="De Vos P."/>
            <person name="Vandamme P."/>
            <person name="Eisen J.A."/>
            <person name="Garrity G."/>
            <person name="Hugenholtz P."/>
            <person name="Kyrpides N.C."/>
        </authorList>
    </citation>
    <scope>NUCLEOTIDE SEQUENCE [LARGE SCALE GENOMIC DNA]</scope>
    <source>
        <strain evidence="2 3">AC4r</strain>
    </source>
</reference>
<dbReference type="AlphaFoldDB" id="A0A4Q7TUC5"/>
<dbReference type="Pfam" id="PF20208">
    <property type="entry name" value="ARPP-1"/>
    <property type="match status" value="1"/>
</dbReference>
<evidence type="ECO:0000313" key="3">
    <source>
        <dbReference type="Proteomes" id="UP000292408"/>
    </source>
</evidence>
<dbReference type="RefSeq" id="WP_130280081.1">
    <property type="nucleotide sequence ID" value="NZ_SGXT01000011.1"/>
</dbReference>
<dbReference type="InterPro" id="IPR046699">
    <property type="entry name" value="ARPP-1"/>
</dbReference>
<dbReference type="Proteomes" id="UP000292408">
    <property type="component" value="Unassembled WGS sequence"/>
</dbReference>
<proteinExistence type="predicted"/>
<dbReference type="EMBL" id="SGXT01000011">
    <property type="protein sequence ID" value="RZT63900.1"/>
    <property type="molecule type" value="Genomic_DNA"/>
</dbReference>
<evidence type="ECO:0000313" key="2">
    <source>
        <dbReference type="EMBL" id="RZT63900.1"/>
    </source>
</evidence>
<keyword evidence="3" id="KW-1185">Reference proteome</keyword>
<evidence type="ECO:0000259" key="1">
    <source>
        <dbReference type="Pfam" id="PF20208"/>
    </source>
</evidence>
<accession>A0A4Q7TUC5</accession>